<dbReference type="EMBL" id="PKPP01002997">
    <property type="protein sequence ID" value="PWA71934.1"/>
    <property type="molecule type" value="Genomic_DNA"/>
</dbReference>
<proteinExistence type="predicted"/>
<sequence>MCPKGVLLQPLIMEVMCGPVKSYQVYFQVFEAEGGDIWHLMYLDTQTMIFFDVIRKLPSMLVISVYDQKETKIFLARADGSLVVANSKREAGESEVAFPPNVATRHY</sequence>
<protein>
    <submittedName>
        <fullName evidence="1">Uncharacterized protein</fullName>
    </submittedName>
</protein>
<comment type="caution">
    <text evidence="1">The sequence shown here is derived from an EMBL/GenBank/DDBJ whole genome shotgun (WGS) entry which is preliminary data.</text>
</comment>
<evidence type="ECO:0000313" key="1">
    <source>
        <dbReference type="EMBL" id="PWA71934.1"/>
    </source>
</evidence>
<reference evidence="1 2" key="1">
    <citation type="journal article" date="2018" name="Mol. Plant">
        <title>The genome of Artemisia annua provides insight into the evolution of Asteraceae family and artemisinin biosynthesis.</title>
        <authorList>
            <person name="Shen Q."/>
            <person name="Zhang L."/>
            <person name="Liao Z."/>
            <person name="Wang S."/>
            <person name="Yan T."/>
            <person name="Shi P."/>
            <person name="Liu M."/>
            <person name="Fu X."/>
            <person name="Pan Q."/>
            <person name="Wang Y."/>
            <person name="Lv Z."/>
            <person name="Lu X."/>
            <person name="Zhang F."/>
            <person name="Jiang W."/>
            <person name="Ma Y."/>
            <person name="Chen M."/>
            <person name="Hao X."/>
            <person name="Li L."/>
            <person name="Tang Y."/>
            <person name="Lv G."/>
            <person name="Zhou Y."/>
            <person name="Sun X."/>
            <person name="Brodelius P.E."/>
            <person name="Rose J.K.C."/>
            <person name="Tang K."/>
        </authorList>
    </citation>
    <scope>NUCLEOTIDE SEQUENCE [LARGE SCALE GENOMIC DNA]</scope>
    <source>
        <strain evidence="2">cv. Huhao1</strain>
        <tissue evidence="1">Leaf</tissue>
    </source>
</reference>
<keyword evidence="2" id="KW-1185">Reference proteome</keyword>
<dbReference type="Proteomes" id="UP000245207">
    <property type="component" value="Unassembled WGS sequence"/>
</dbReference>
<accession>A0A2U1NEJ4</accession>
<name>A0A2U1NEJ4_ARTAN</name>
<organism evidence="1 2">
    <name type="scientific">Artemisia annua</name>
    <name type="common">Sweet wormwood</name>
    <dbReference type="NCBI Taxonomy" id="35608"/>
    <lineage>
        <taxon>Eukaryota</taxon>
        <taxon>Viridiplantae</taxon>
        <taxon>Streptophyta</taxon>
        <taxon>Embryophyta</taxon>
        <taxon>Tracheophyta</taxon>
        <taxon>Spermatophyta</taxon>
        <taxon>Magnoliopsida</taxon>
        <taxon>eudicotyledons</taxon>
        <taxon>Gunneridae</taxon>
        <taxon>Pentapetalae</taxon>
        <taxon>asterids</taxon>
        <taxon>campanulids</taxon>
        <taxon>Asterales</taxon>
        <taxon>Asteraceae</taxon>
        <taxon>Asteroideae</taxon>
        <taxon>Anthemideae</taxon>
        <taxon>Artemisiinae</taxon>
        <taxon>Artemisia</taxon>
    </lineage>
</organism>
<gene>
    <name evidence="1" type="ORF">CTI12_AA273880</name>
</gene>
<dbReference type="AlphaFoldDB" id="A0A2U1NEJ4"/>
<evidence type="ECO:0000313" key="2">
    <source>
        <dbReference type="Proteomes" id="UP000245207"/>
    </source>
</evidence>